<keyword evidence="2" id="KW-1185">Reference proteome</keyword>
<dbReference type="Proteomes" id="UP000054549">
    <property type="component" value="Unassembled WGS sequence"/>
</dbReference>
<protein>
    <submittedName>
        <fullName evidence="1">Uncharacterized protein</fullName>
    </submittedName>
</protein>
<evidence type="ECO:0000313" key="2">
    <source>
        <dbReference type="Proteomes" id="UP000054549"/>
    </source>
</evidence>
<sequence length="111" mass="12410">MSFLPRLPPCANTHDFVNTTAQASKRKKRKTQVVLQTFLLQVFPSIQTYTQVLRSERPSWGFGQSRVERPCVMLSNFSGDVEVGGIGGRDWRLSVSSTPSVPKVERKQSVG</sequence>
<dbReference type="HOGENOM" id="CLU_2157734_0_0_1"/>
<reference evidence="1 2" key="1">
    <citation type="submission" date="2014-04" db="EMBL/GenBank/DDBJ databases">
        <title>Evolutionary Origins and Diversification of the Mycorrhizal Mutualists.</title>
        <authorList>
            <consortium name="DOE Joint Genome Institute"/>
            <consortium name="Mycorrhizal Genomics Consortium"/>
            <person name="Kohler A."/>
            <person name="Kuo A."/>
            <person name="Nagy L.G."/>
            <person name="Floudas D."/>
            <person name="Copeland A."/>
            <person name="Barry K.W."/>
            <person name="Cichocki N."/>
            <person name="Veneault-Fourrey C."/>
            <person name="LaButti K."/>
            <person name="Lindquist E.A."/>
            <person name="Lipzen A."/>
            <person name="Lundell T."/>
            <person name="Morin E."/>
            <person name="Murat C."/>
            <person name="Riley R."/>
            <person name="Ohm R."/>
            <person name="Sun H."/>
            <person name="Tunlid A."/>
            <person name="Henrissat B."/>
            <person name="Grigoriev I.V."/>
            <person name="Hibbett D.S."/>
            <person name="Martin F."/>
        </authorList>
    </citation>
    <scope>NUCLEOTIDE SEQUENCE [LARGE SCALE GENOMIC DNA]</scope>
    <source>
        <strain evidence="1 2">Koide BX008</strain>
    </source>
</reference>
<dbReference type="AlphaFoldDB" id="A0A0C2WE58"/>
<evidence type="ECO:0000313" key="1">
    <source>
        <dbReference type="EMBL" id="KIL54333.1"/>
    </source>
</evidence>
<organism evidence="1 2">
    <name type="scientific">Amanita muscaria (strain Koide BX008)</name>
    <dbReference type="NCBI Taxonomy" id="946122"/>
    <lineage>
        <taxon>Eukaryota</taxon>
        <taxon>Fungi</taxon>
        <taxon>Dikarya</taxon>
        <taxon>Basidiomycota</taxon>
        <taxon>Agaricomycotina</taxon>
        <taxon>Agaricomycetes</taxon>
        <taxon>Agaricomycetidae</taxon>
        <taxon>Agaricales</taxon>
        <taxon>Pluteineae</taxon>
        <taxon>Amanitaceae</taxon>
        <taxon>Amanita</taxon>
    </lineage>
</organism>
<gene>
    <name evidence="1" type="ORF">M378DRAFT_19000</name>
</gene>
<accession>A0A0C2WE58</accession>
<proteinExistence type="predicted"/>
<name>A0A0C2WE58_AMAMK</name>
<dbReference type="InParanoid" id="A0A0C2WE58"/>
<dbReference type="EMBL" id="KN818806">
    <property type="protein sequence ID" value="KIL54333.1"/>
    <property type="molecule type" value="Genomic_DNA"/>
</dbReference>